<evidence type="ECO:0000313" key="3">
    <source>
        <dbReference type="Proteomes" id="UP000522365"/>
    </source>
</evidence>
<gene>
    <name evidence="1" type="ORF">HNP89_000958</name>
    <name evidence="2" type="ORF">HNP91_001780</name>
</gene>
<evidence type="ECO:0000313" key="1">
    <source>
        <dbReference type="EMBL" id="MBA2853001.1"/>
    </source>
</evidence>
<comment type="caution">
    <text evidence="2">The sequence shown here is derived from an EMBL/GenBank/DDBJ whole genome shotgun (WGS) entry which is preliminary data.</text>
</comment>
<dbReference type="Proteomes" id="UP000522365">
    <property type="component" value="Unassembled WGS sequence"/>
</dbReference>
<proteinExistence type="predicted"/>
<evidence type="ECO:0000313" key="2">
    <source>
        <dbReference type="EMBL" id="MBA2860948.1"/>
    </source>
</evidence>
<dbReference type="EMBL" id="JACDUM010000004">
    <property type="protein sequence ID" value="MBA2860948.1"/>
    <property type="molecule type" value="Genomic_DNA"/>
</dbReference>
<organism evidence="2 4">
    <name type="scientific">Methanococcus maripaludis</name>
    <name type="common">Methanococcus deltae</name>
    <dbReference type="NCBI Taxonomy" id="39152"/>
    <lineage>
        <taxon>Archaea</taxon>
        <taxon>Methanobacteriati</taxon>
        <taxon>Methanobacteriota</taxon>
        <taxon>Methanomada group</taxon>
        <taxon>Methanococci</taxon>
        <taxon>Methanococcales</taxon>
        <taxon>Methanococcaceae</taxon>
        <taxon>Methanococcus</taxon>
    </lineage>
</organism>
<accession>A0A7J9PDT3</accession>
<dbReference type="RefSeq" id="WP_181504147.1">
    <property type="nucleotide sequence ID" value="NZ_JACDUK010000002.1"/>
</dbReference>
<sequence length="69" mass="8016">MVDVHVSDKGLLGTEKFEIFKNIRKVNIYNQNGKMCAEIMSDSYTREKMIFFHVLATTKPHDDELIVII</sequence>
<dbReference type="Proteomes" id="UP000568063">
    <property type="component" value="Unassembled WGS sequence"/>
</dbReference>
<dbReference type="AlphaFoldDB" id="A0A7J9PDT3"/>
<protein>
    <submittedName>
        <fullName evidence="2">Uncharacterized protein</fullName>
    </submittedName>
</protein>
<name>A0A7J9PDT3_METMI</name>
<evidence type="ECO:0000313" key="4">
    <source>
        <dbReference type="Proteomes" id="UP000568063"/>
    </source>
</evidence>
<dbReference type="EMBL" id="JACDUK010000002">
    <property type="protein sequence ID" value="MBA2853001.1"/>
    <property type="molecule type" value="Genomic_DNA"/>
</dbReference>
<reference evidence="3 4" key="1">
    <citation type="submission" date="2020-07" db="EMBL/GenBank/DDBJ databases">
        <title>Genomic Encyclopedia of Type Strains, Phase IV (KMG-V): Genome sequencing to study the core and pangenomes of soil and plant-associated prokaryotes.</title>
        <authorList>
            <person name="Whitman W."/>
        </authorList>
    </citation>
    <scope>NUCLEOTIDE SEQUENCE [LARGE SCALE GENOMIC DNA]</scope>
    <source>
        <strain evidence="2 4">C9</strain>
        <strain evidence="1 3">S1</strain>
    </source>
</reference>